<dbReference type="InterPro" id="IPR041677">
    <property type="entry name" value="DNA2/NAM7_AAA_11"/>
</dbReference>
<dbReference type="InterPro" id="IPR025103">
    <property type="entry name" value="DUF4011"/>
</dbReference>
<dbReference type="OrthoDB" id="9757917at2"/>
<dbReference type="Pfam" id="PF13086">
    <property type="entry name" value="AAA_11"/>
    <property type="match status" value="2"/>
</dbReference>
<dbReference type="InterPro" id="IPR011335">
    <property type="entry name" value="Restrct_endonuc-II-like"/>
</dbReference>
<feature type="domain" description="DNA2/NAM7 helicase helicase" evidence="6">
    <location>
        <begin position="873"/>
        <end position="923"/>
    </location>
</feature>
<keyword evidence="4 9" id="KW-0347">Helicase</keyword>
<protein>
    <submittedName>
        <fullName evidence="9">Superfamily I DNA and/or RNA helicase</fullName>
    </submittedName>
</protein>
<dbReference type="InterPro" id="IPR050534">
    <property type="entry name" value="Coronavir_polyprotein_1ab"/>
</dbReference>
<dbReference type="STRING" id="171291.SAMN02745154_00124"/>
<evidence type="ECO:0000256" key="1">
    <source>
        <dbReference type="ARBA" id="ARBA00007913"/>
    </source>
</evidence>
<keyword evidence="10" id="KW-1185">Reference proteome</keyword>
<dbReference type="GO" id="GO:0016787">
    <property type="term" value="F:hydrolase activity"/>
    <property type="evidence" value="ECO:0007669"/>
    <property type="project" value="UniProtKB-KW"/>
</dbReference>
<evidence type="ECO:0000259" key="6">
    <source>
        <dbReference type="Pfam" id="PF13086"/>
    </source>
</evidence>
<keyword evidence="3" id="KW-0378">Hydrolase</keyword>
<organism evidence="9 10">
    <name type="scientific">Mycoplasmopsis verecunda</name>
    <dbReference type="NCBI Taxonomy" id="171291"/>
    <lineage>
        <taxon>Bacteria</taxon>
        <taxon>Bacillati</taxon>
        <taxon>Mycoplasmatota</taxon>
        <taxon>Mycoplasmoidales</taxon>
        <taxon>Metamycoplasmataceae</taxon>
        <taxon>Mycoplasmopsis</taxon>
    </lineage>
</organism>
<gene>
    <name evidence="9" type="ORF">SAMN02745154_00124</name>
</gene>
<dbReference type="Pfam" id="PF18741">
    <property type="entry name" value="MTES_1575"/>
    <property type="match status" value="1"/>
</dbReference>
<sequence length="1465" mass="169627">MENMFENILNKLLDTSLKNYLVQFKKEKYLHVAEINEENVGSFLITNDKSDIKAKSNYMFANEKDDEFKKKMEKYNKIGRLSVEETGVNILNLAIGFLRWKDKDKNDLLSPLFIINSTLTSEKDEYYLDASIDNIEPNYTLAFKFKTEYNFDLLAILNEYLEQWNNIQEVTANLDKLLKSMYEKLPKMDNTLTINNSIYFGVFTYSKISIYNDLIKNKDKLESSAFYKQLNGITSNFNFNLTNDKDIDETVDYSNFYHCLESDGSQEKAIQAAIEGHSFVLQGPPGTGKSQTIINIITELMSRGKKVLFVAEKKAAVDVVYDTLEAKGFDKFILRLHSDDNNKQFTKKLLEDYEATQKYDSMNTSTRAEIANRINEYVNFINNYENLLIDSPDNKIPLFTLFNNYLDIKNHLPGLESVTFSRSYSEDEIRDITNLLKNYEFTLNSFKNISNSSWLEIKDDDTISFDQVLNALTTLDSSLSRLNYFMGENKEYIFDKNNNLVDELNKIDNIAFILTNTKWNKDINFTFSGEIYTLKNILKLYSRVIRLQGYNKITYSQNNTNIKFLANWIKQNKNPFFRMFSKKYKENKKELGNHDFGFKANLSSYSKVKKLYKSALKSDKWFKEIKGILPKLAFEFDIENLSLLEQLINNFDNLSKQFSETSFVYAVNYTKDSSPIKNTSFDQLETTLSEINDSYKLISNLFKLNPENLNYFSVISFVRTLLNDQNSGYVIVNKNNYTLKIKEYGLDGLLDHFNSNNYTSLFTSSFIWAYTRWNIRDILNRNGLISDFKRLKDLHEDYRNDIIALNKLSSTYANEACCKQIPKFIGTEEGYSIIKAEASKTRRHKPVKKVVAQAGDAIIRIKPCWMMSPLSVSTYLQDSELQFDVLIFDEASQIKTENALTSIFRANQYIVCGDTEQLPPTTFFEEKIDIEDTDDEAIYDLNAYESILSASASFLNTISLKWHYRSKYESLIYSSNMNVYGSSLVSFPNTESDSKYTGLNFIYTKGTYDERINEADAKYTIKKLAEIVDKFQDSKTIGVITMNITMANYLEKELKAFLKKSPKYNSFLSEKSKTKFFIKNIENVQGDERDIILLVIGFGPNEKGVISNNFGALNRKDSGYKRLNVAASRAKEAMYIISSMKHTDININKIHSKGAMFLKELLKNAELGVNIINLKNTPSETFKKDVQDSLRALGYQVDANVGASDFKLDLAIYDTKLNKYVLGIECDGTTFMSSRVAKDRDYLRSSVLQSRGWIIYRLWSADWFKNKEAELKQLETFIKKHISPNGQVIPREDVTKETEELLQNNIVEVEKIDFKSLFKPLLNMKELRKNTKIGDKAHYLQNNLDVISYKELNKIVSKVFANPKNKMDLVLQNGTFLSKDGFLWNRNAIDKEIEFKTSYDDERRDITFVHPKEWKHFITKAKEFNSEISYNELAKIALELLGFKLKPVQTINKVEKILLDLSKEI</sequence>
<keyword evidence="5" id="KW-0067">ATP-binding</keyword>
<dbReference type="EMBL" id="FUXF01000003">
    <property type="protein sequence ID" value="SJZ43849.1"/>
    <property type="molecule type" value="Genomic_DNA"/>
</dbReference>
<dbReference type="SUPFAM" id="SSF52980">
    <property type="entry name" value="Restriction endonuclease-like"/>
    <property type="match status" value="1"/>
</dbReference>
<dbReference type="Pfam" id="PF13087">
    <property type="entry name" value="AAA_12"/>
    <property type="match status" value="1"/>
</dbReference>
<evidence type="ECO:0000256" key="5">
    <source>
        <dbReference type="ARBA" id="ARBA00022840"/>
    </source>
</evidence>
<evidence type="ECO:0000256" key="4">
    <source>
        <dbReference type="ARBA" id="ARBA00022806"/>
    </source>
</evidence>
<evidence type="ECO:0000259" key="8">
    <source>
        <dbReference type="Pfam" id="PF18741"/>
    </source>
</evidence>
<feature type="domain" description="DNA2/NAM7 helicase helicase" evidence="6">
    <location>
        <begin position="263"/>
        <end position="412"/>
    </location>
</feature>
<dbReference type="PANTHER" id="PTHR43788:SF8">
    <property type="entry name" value="DNA-BINDING PROTEIN SMUBP-2"/>
    <property type="match status" value="1"/>
</dbReference>
<dbReference type="Gene3D" id="3.40.50.300">
    <property type="entry name" value="P-loop containing nucleotide triphosphate hydrolases"/>
    <property type="match status" value="3"/>
</dbReference>
<evidence type="ECO:0000259" key="7">
    <source>
        <dbReference type="Pfam" id="PF13087"/>
    </source>
</evidence>
<dbReference type="RefSeq" id="WP_078746874.1">
    <property type="nucleotide sequence ID" value="NZ_CP137850.1"/>
</dbReference>
<evidence type="ECO:0000256" key="3">
    <source>
        <dbReference type="ARBA" id="ARBA00022801"/>
    </source>
</evidence>
<evidence type="ECO:0000313" key="10">
    <source>
        <dbReference type="Proteomes" id="UP000190389"/>
    </source>
</evidence>
<reference evidence="10" key="1">
    <citation type="submission" date="2017-02" db="EMBL/GenBank/DDBJ databases">
        <authorList>
            <person name="Varghese N."/>
            <person name="Submissions S."/>
        </authorList>
    </citation>
    <scope>NUCLEOTIDE SEQUENCE [LARGE SCALE GENOMIC DNA]</scope>
    <source>
        <strain evidence="10">ATCC 27862</strain>
    </source>
</reference>
<dbReference type="Pfam" id="PF13195">
    <property type="entry name" value="DUF4011"/>
    <property type="match status" value="1"/>
</dbReference>
<keyword evidence="2" id="KW-0547">Nucleotide-binding</keyword>
<dbReference type="SUPFAM" id="SSF52540">
    <property type="entry name" value="P-loop containing nucleoside triphosphate hydrolases"/>
    <property type="match status" value="1"/>
</dbReference>
<dbReference type="InterPro" id="IPR049468">
    <property type="entry name" value="Restrct_endonuc-II-like_dom"/>
</dbReference>
<dbReference type="GO" id="GO:0043139">
    <property type="term" value="F:5'-3' DNA helicase activity"/>
    <property type="evidence" value="ECO:0007669"/>
    <property type="project" value="TreeGrafter"/>
</dbReference>
<accession>A0A1T4KN78</accession>
<dbReference type="InterPro" id="IPR027417">
    <property type="entry name" value="P-loop_NTPase"/>
</dbReference>
<feature type="domain" description="Restriction endonuclease type II-like" evidence="8">
    <location>
        <begin position="1182"/>
        <end position="1278"/>
    </location>
</feature>
<comment type="similarity">
    <text evidence="1">Belongs to the DNA2/NAM7 helicase family.</text>
</comment>
<proteinExistence type="inferred from homology"/>
<dbReference type="GO" id="GO:0005524">
    <property type="term" value="F:ATP binding"/>
    <property type="evidence" value="ECO:0007669"/>
    <property type="project" value="UniProtKB-KW"/>
</dbReference>
<evidence type="ECO:0000313" key="9">
    <source>
        <dbReference type="EMBL" id="SJZ43849.1"/>
    </source>
</evidence>
<evidence type="ECO:0000256" key="2">
    <source>
        <dbReference type="ARBA" id="ARBA00022741"/>
    </source>
</evidence>
<name>A0A1T4KN78_9BACT</name>
<dbReference type="PANTHER" id="PTHR43788">
    <property type="entry name" value="DNA2/NAM7 HELICASE FAMILY MEMBER"/>
    <property type="match status" value="1"/>
</dbReference>
<dbReference type="Proteomes" id="UP000190389">
    <property type="component" value="Unassembled WGS sequence"/>
</dbReference>
<dbReference type="InterPro" id="IPR041679">
    <property type="entry name" value="DNA2/NAM7-like_C"/>
</dbReference>
<dbReference type="Gene3D" id="3.40.960.10">
    <property type="entry name" value="VSR Endonuclease"/>
    <property type="match status" value="1"/>
</dbReference>
<feature type="domain" description="DNA2/NAM7 helicase-like C-terminal" evidence="7">
    <location>
        <begin position="1004"/>
        <end position="1140"/>
    </location>
</feature>